<gene>
    <name evidence="2" type="ORF">LP52_01665</name>
</gene>
<accession>A0A0C2JTR2</accession>
<dbReference type="RefSeq" id="WP_040270141.1">
    <property type="nucleotide sequence ID" value="NZ_JROO01000004.1"/>
</dbReference>
<evidence type="ECO:0000313" key="2">
    <source>
        <dbReference type="EMBL" id="KII00303.1"/>
    </source>
</evidence>
<dbReference type="SUPFAM" id="SSF52518">
    <property type="entry name" value="Thiamin diphosphate-binding fold (THDP-binding)"/>
    <property type="match status" value="1"/>
</dbReference>
<dbReference type="Proteomes" id="UP000031675">
    <property type="component" value="Unassembled WGS sequence"/>
</dbReference>
<evidence type="ECO:0000313" key="3">
    <source>
        <dbReference type="Proteomes" id="UP000031675"/>
    </source>
</evidence>
<dbReference type="EMBL" id="JROO01000004">
    <property type="protein sequence ID" value="KII00303.1"/>
    <property type="molecule type" value="Genomic_DNA"/>
</dbReference>
<name>A0A0C2JTR2_9ACTN</name>
<proteinExistence type="predicted"/>
<dbReference type="Gene3D" id="3.40.50.970">
    <property type="match status" value="1"/>
</dbReference>
<dbReference type="STRING" id="183763.LP52_01665"/>
<dbReference type="GO" id="GO:0000287">
    <property type="term" value="F:magnesium ion binding"/>
    <property type="evidence" value="ECO:0007669"/>
    <property type="project" value="UniProtKB-ARBA"/>
</dbReference>
<keyword evidence="3" id="KW-1185">Reference proteome</keyword>
<evidence type="ECO:0000256" key="1">
    <source>
        <dbReference type="SAM" id="MobiDB-lite"/>
    </source>
</evidence>
<dbReference type="InterPro" id="IPR029061">
    <property type="entry name" value="THDP-binding"/>
</dbReference>
<feature type="compositionally biased region" description="Basic and acidic residues" evidence="1">
    <location>
        <begin position="1"/>
        <end position="12"/>
    </location>
</feature>
<protein>
    <submittedName>
        <fullName evidence="2">Uncharacterized protein</fullName>
    </submittedName>
</protein>
<reference evidence="3" key="1">
    <citation type="journal article" date="2015" name="Chem. Biol.">
        <title>Structure, bioactivity, and resistance mechanism of streptomonomicin, an unusual lasso Peptide from an understudied halophilic actinomycete.</title>
        <authorList>
            <person name="Metelev M."/>
            <person name="Tietz J.I."/>
            <person name="Melby J.O."/>
            <person name="Blair P.M."/>
            <person name="Zhu L."/>
            <person name="Livnat I."/>
            <person name="Severinov K."/>
            <person name="Mitchell D.A."/>
        </authorList>
    </citation>
    <scope>NUCLEOTIDE SEQUENCE [LARGE SCALE GENOMIC DNA]</scope>
    <source>
        <strain evidence="3">YIM 90003</strain>
    </source>
</reference>
<comment type="caution">
    <text evidence="2">The sequence shown here is derived from an EMBL/GenBank/DDBJ whole genome shotgun (WGS) entry which is preliminary data.</text>
</comment>
<organism evidence="2 3">
    <name type="scientific">Streptomonospora alba</name>
    <dbReference type="NCBI Taxonomy" id="183763"/>
    <lineage>
        <taxon>Bacteria</taxon>
        <taxon>Bacillati</taxon>
        <taxon>Actinomycetota</taxon>
        <taxon>Actinomycetes</taxon>
        <taxon>Streptosporangiales</taxon>
        <taxon>Nocardiopsidaceae</taxon>
        <taxon>Streptomonospora</taxon>
    </lineage>
</organism>
<feature type="region of interest" description="Disordered" evidence="1">
    <location>
        <begin position="1"/>
        <end position="29"/>
    </location>
</feature>
<sequence>MDRPELKNRDPANTEPLVSDHQSRLRGRPADTSTLVGLFCDADGQVDALHWAQLLSGGRARAERTIHGLCLEHGAEEPLAERVSRAVVESLLGREVQVSGAEAIAVTLADAGVHSVFAYAGTSELAVCDVIARTAVVRLVHGSGAKESAFFAAGESRPADPARIHAWDAGRRHQDQVLRAAFGNIGSGEDLKSKRNGRR</sequence>
<dbReference type="AlphaFoldDB" id="A0A0C2JTR2"/>